<evidence type="ECO:0000256" key="2">
    <source>
        <dbReference type="ARBA" id="ARBA00023015"/>
    </source>
</evidence>
<organism evidence="6 7">
    <name type="scientific">Roseiconus lacunae</name>
    <dbReference type="NCBI Taxonomy" id="2605694"/>
    <lineage>
        <taxon>Bacteria</taxon>
        <taxon>Pseudomonadati</taxon>
        <taxon>Planctomycetota</taxon>
        <taxon>Planctomycetia</taxon>
        <taxon>Pirellulales</taxon>
        <taxon>Pirellulaceae</taxon>
        <taxon>Roseiconus</taxon>
    </lineage>
</organism>
<sequence>MNDQSKIHITDAEWGVMEGVWRADDQTAGDVLAGVTAKKRSHRTLRTLLARLVEKGAVKVRVDGSQYRYTAAVTREACIRSAARSFAERFFNGDMHSLLSHFVEYESLTDEEVQQLRRRLASRETKTTAERSRKSGKNK</sequence>
<protein>
    <submittedName>
        <fullName evidence="6">BlaI/MecI/CopY family transcriptional regulator</fullName>
    </submittedName>
</protein>
<dbReference type="EMBL" id="JASZZN010000020">
    <property type="protein sequence ID" value="MDM4018265.1"/>
    <property type="molecule type" value="Genomic_DNA"/>
</dbReference>
<keyword evidence="2" id="KW-0805">Transcription regulation</keyword>
<accession>A0ABT7PP28</accession>
<dbReference type="PIRSF" id="PIRSF019455">
    <property type="entry name" value="CopR_AtkY"/>
    <property type="match status" value="1"/>
</dbReference>
<dbReference type="Proteomes" id="UP001239462">
    <property type="component" value="Unassembled WGS sequence"/>
</dbReference>
<dbReference type="Pfam" id="PF03965">
    <property type="entry name" value="Penicillinase_R"/>
    <property type="match status" value="1"/>
</dbReference>
<dbReference type="Gene3D" id="1.10.4040.10">
    <property type="entry name" value="Penicillinase repressor domain"/>
    <property type="match status" value="1"/>
</dbReference>
<comment type="caution">
    <text evidence="6">The sequence shown here is derived from an EMBL/GenBank/DDBJ whole genome shotgun (WGS) entry which is preliminary data.</text>
</comment>
<evidence type="ECO:0000256" key="5">
    <source>
        <dbReference type="SAM" id="MobiDB-lite"/>
    </source>
</evidence>
<evidence type="ECO:0000256" key="1">
    <source>
        <dbReference type="ARBA" id="ARBA00011046"/>
    </source>
</evidence>
<name>A0ABT7PP28_9BACT</name>
<keyword evidence="3" id="KW-0238">DNA-binding</keyword>
<feature type="compositionally biased region" description="Basic and acidic residues" evidence="5">
    <location>
        <begin position="121"/>
        <end position="133"/>
    </location>
</feature>
<reference evidence="6 7" key="1">
    <citation type="submission" date="2023-06" db="EMBL/GenBank/DDBJ databases">
        <title>Roseiconus lacunae JC819 isolated from Gulf of Mannar region, Tamil Nadu.</title>
        <authorList>
            <person name="Pk S."/>
            <person name="Ch S."/>
            <person name="Ch V.R."/>
        </authorList>
    </citation>
    <scope>NUCLEOTIDE SEQUENCE [LARGE SCALE GENOMIC DNA]</scope>
    <source>
        <strain evidence="6 7">JC819</strain>
    </source>
</reference>
<dbReference type="RefSeq" id="WP_289166017.1">
    <property type="nucleotide sequence ID" value="NZ_JASZZN010000020.1"/>
</dbReference>
<gene>
    <name evidence="6" type="ORF">QTN89_22635</name>
</gene>
<evidence type="ECO:0000313" key="6">
    <source>
        <dbReference type="EMBL" id="MDM4018265.1"/>
    </source>
</evidence>
<dbReference type="InterPro" id="IPR005650">
    <property type="entry name" value="BlaI_family"/>
</dbReference>
<dbReference type="InterPro" id="IPR036388">
    <property type="entry name" value="WH-like_DNA-bd_sf"/>
</dbReference>
<feature type="region of interest" description="Disordered" evidence="5">
    <location>
        <begin position="118"/>
        <end position="139"/>
    </location>
</feature>
<dbReference type="InterPro" id="IPR036390">
    <property type="entry name" value="WH_DNA-bd_sf"/>
</dbReference>
<evidence type="ECO:0000256" key="3">
    <source>
        <dbReference type="ARBA" id="ARBA00023125"/>
    </source>
</evidence>
<evidence type="ECO:0000256" key="4">
    <source>
        <dbReference type="ARBA" id="ARBA00023163"/>
    </source>
</evidence>
<keyword evidence="7" id="KW-1185">Reference proteome</keyword>
<keyword evidence="4" id="KW-0804">Transcription</keyword>
<dbReference type="SUPFAM" id="SSF46785">
    <property type="entry name" value="Winged helix' DNA-binding domain"/>
    <property type="match status" value="1"/>
</dbReference>
<dbReference type="Gene3D" id="1.10.10.10">
    <property type="entry name" value="Winged helix-like DNA-binding domain superfamily/Winged helix DNA-binding domain"/>
    <property type="match status" value="1"/>
</dbReference>
<evidence type="ECO:0000313" key="7">
    <source>
        <dbReference type="Proteomes" id="UP001239462"/>
    </source>
</evidence>
<comment type="similarity">
    <text evidence="1">Belongs to the BlaI transcriptional regulatory family.</text>
</comment>
<proteinExistence type="inferred from homology"/>